<evidence type="ECO:0008006" key="6">
    <source>
        <dbReference type="Google" id="ProtNLM"/>
    </source>
</evidence>
<dbReference type="InterPro" id="IPR001680">
    <property type="entry name" value="WD40_rpt"/>
</dbReference>
<dbReference type="InterPro" id="IPR011047">
    <property type="entry name" value="Quinoprotein_ADH-like_sf"/>
</dbReference>
<dbReference type="SMART" id="SM00320">
    <property type="entry name" value="WD40"/>
    <property type="match status" value="3"/>
</dbReference>
<dbReference type="OrthoDB" id="2911645at2759"/>
<evidence type="ECO:0000313" key="5">
    <source>
        <dbReference type="Proteomes" id="UP000054485"/>
    </source>
</evidence>
<dbReference type="InParanoid" id="A0A0D0A0D5"/>
<dbReference type="Proteomes" id="UP000054485">
    <property type="component" value="Unassembled WGS sequence"/>
</dbReference>
<keyword evidence="5" id="KW-1185">Reference proteome</keyword>
<dbReference type="EMBL" id="KN836794">
    <property type="protein sequence ID" value="KIK31639.1"/>
    <property type="molecule type" value="Genomic_DNA"/>
</dbReference>
<evidence type="ECO:0000256" key="2">
    <source>
        <dbReference type="ARBA" id="ARBA00022737"/>
    </source>
</evidence>
<dbReference type="InterPro" id="IPR019775">
    <property type="entry name" value="WD40_repeat_CS"/>
</dbReference>
<dbReference type="AlphaFoldDB" id="A0A0D0A0D5"/>
<name>A0A0D0A0D5_9AGAM</name>
<dbReference type="Pfam" id="PF00400">
    <property type="entry name" value="WD40"/>
    <property type="match status" value="2"/>
</dbReference>
<dbReference type="Gene3D" id="2.130.10.10">
    <property type="entry name" value="YVTN repeat-like/Quinoprotein amine dehydrogenase"/>
    <property type="match status" value="2"/>
</dbReference>
<protein>
    <recommendedName>
        <fullName evidence="6">WD40 repeat-like protein</fullName>
    </recommendedName>
</protein>
<dbReference type="PROSITE" id="PS00678">
    <property type="entry name" value="WD_REPEATS_1"/>
    <property type="match status" value="1"/>
</dbReference>
<evidence type="ECO:0000256" key="3">
    <source>
        <dbReference type="PROSITE-ProRule" id="PRU00221"/>
    </source>
</evidence>
<reference evidence="4 5" key="1">
    <citation type="submission" date="2014-04" db="EMBL/GenBank/DDBJ databases">
        <authorList>
            <consortium name="DOE Joint Genome Institute"/>
            <person name="Kuo A."/>
            <person name="Ruytinx J."/>
            <person name="Rineau F."/>
            <person name="Colpaert J."/>
            <person name="Kohler A."/>
            <person name="Nagy L.G."/>
            <person name="Floudas D."/>
            <person name="Copeland A."/>
            <person name="Barry K.W."/>
            <person name="Cichocki N."/>
            <person name="Veneault-Fourrey C."/>
            <person name="LaButti K."/>
            <person name="Lindquist E.A."/>
            <person name="Lipzen A."/>
            <person name="Lundell T."/>
            <person name="Morin E."/>
            <person name="Murat C."/>
            <person name="Sun H."/>
            <person name="Tunlid A."/>
            <person name="Henrissat B."/>
            <person name="Grigoriev I.V."/>
            <person name="Hibbett D.S."/>
            <person name="Martin F."/>
            <person name="Nordberg H.P."/>
            <person name="Cantor M.N."/>
            <person name="Hua S.X."/>
        </authorList>
    </citation>
    <scope>NUCLEOTIDE SEQUENCE [LARGE SCALE GENOMIC DNA]</scope>
    <source>
        <strain evidence="4 5">UH-Slu-Lm8-n1</strain>
    </source>
</reference>
<dbReference type="STRING" id="930992.A0A0D0A0D5"/>
<keyword evidence="1 3" id="KW-0853">WD repeat</keyword>
<feature type="repeat" description="WD" evidence="3">
    <location>
        <begin position="89"/>
        <end position="120"/>
    </location>
</feature>
<reference evidence="5" key="2">
    <citation type="submission" date="2015-01" db="EMBL/GenBank/DDBJ databases">
        <title>Evolutionary Origins and Diversification of the Mycorrhizal Mutualists.</title>
        <authorList>
            <consortium name="DOE Joint Genome Institute"/>
            <consortium name="Mycorrhizal Genomics Consortium"/>
            <person name="Kohler A."/>
            <person name="Kuo A."/>
            <person name="Nagy L.G."/>
            <person name="Floudas D."/>
            <person name="Copeland A."/>
            <person name="Barry K.W."/>
            <person name="Cichocki N."/>
            <person name="Veneault-Fourrey C."/>
            <person name="LaButti K."/>
            <person name="Lindquist E.A."/>
            <person name="Lipzen A."/>
            <person name="Lundell T."/>
            <person name="Morin E."/>
            <person name="Murat C."/>
            <person name="Riley R."/>
            <person name="Ohm R."/>
            <person name="Sun H."/>
            <person name="Tunlid A."/>
            <person name="Henrissat B."/>
            <person name="Grigoriev I.V."/>
            <person name="Hibbett D.S."/>
            <person name="Martin F."/>
        </authorList>
    </citation>
    <scope>NUCLEOTIDE SEQUENCE [LARGE SCALE GENOMIC DNA]</scope>
    <source>
        <strain evidence="5">UH-Slu-Lm8-n1</strain>
    </source>
</reference>
<dbReference type="PROSITE" id="PS50294">
    <property type="entry name" value="WD_REPEATS_REGION"/>
    <property type="match status" value="2"/>
</dbReference>
<proteinExistence type="predicted"/>
<sequence length="120" mass="13315">TFKGHSWRITCIDISADNTLLASGSWDTTARIWNLDTGKLVGPFKSEDWVGAVRFSPDSRKLAVKTYWGSSLEVWDVQSQKLDTVGTPFKGHTESVTDLALSFDDSLLASASFDNTIKLW</sequence>
<dbReference type="PROSITE" id="PS50082">
    <property type="entry name" value="WD_REPEATS_2"/>
    <property type="match status" value="2"/>
</dbReference>
<dbReference type="PANTHER" id="PTHR19879:SF9">
    <property type="entry name" value="TRANSCRIPTION INITIATION FACTOR TFIID SUBUNIT 5"/>
    <property type="match status" value="1"/>
</dbReference>
<evidence type="ECO:0000256" key="1">
    <source>
        <dbReference type="ARBA" id="ARBA00022574"/>
    </source>
</evidence>
<dbReference type="HOGENOM" id="CLU_000288_57_30_1"/>
<accession>A0A0D0A0D5</accession>
<feature type="non-terminal residue" evidence="4">
    <location>
        <position position="1"/>
    </location>
</feature>
<dbReference type="SUPFAM" id="SSF50998">
    <property type="entry name" value="Quinoprotein alcohol dehydrogenase-like"/>
    <property type="match status" value="1"/>
</dbReference>
<feature type="non-terminal residue" evidence="4">
    <location>
        <position position="120"/>
    </location>
</feature>
<dbReference type="InterPro" id="IPR015943">
    <property type="entry name" value="WD40/YVTN_repeat-like_dom_sf"/>
</dbReference>
<feature type="repeat" description="WD" evidence="3">
    <location>
        <begin position="2"/>
        <end position="43"/>
    </location>
</feature>
<dbReference type="PANTHER" id="PTHR19879">
    <property type="entry name" value="TRANSCRIPTION INITIATION FACTOR TFIID"/>
    <property type="match status" value="1"/>
</dbReference>
<evidence type="ECO:0000313" key="4">
    <source>
        <dbReference type="EMBL" id="KIK31639.1"/>
    </source>
</evidence>
<gene>
    <name evidence="4" type="ORF">CY34DRAFT_47167</name>
</gene>
<keyword evidence="2" id="KW-0677">Repeat</keyword>
<organism evidence="4 5">
    <name type="scientific">Suillus luteus UH-Slu-Lm8-n1</name>
    <dbReference type="NCBI Taxonomy" id="930992"/>
    <lineage>
        <taxon>Eukaryota</taxon>
        <taxon>Fungi</taxon>
        <taxon>Dikarya</taxon>
        <taxon>Basidiomycota</taxon>
        <taxon>Agaricomycotina</taxon>
        <taxon>Agaricomycetes</taxon>
        <taxon>Agaricomycetidae</taxon>
        <taxon>Boletales</taxon>
        <taxon>Suillineae</taxon>
        <taxon>Suillaceae</taxon>
        <taxon>Suillus</taxon>
    </lineage>
</organism>